<dbReference type="RefSeq" id="WP_088073637.1">
    <property type="nucleotide sequence ID" value="NZ_JAHQCR010000063.1"/>
</dbReference>
<comment type="similarity">
    <text evidence="1">Belongs to the sigma-70 factor family. ECF subfamily.</text>
</comment>
<dbReference type="InterPro" id="IPR013249">
    <property type="entry name" value="RNA_pol_sigma70_r4_t2"/>
</dbReference>
<organism evidence="6 7">
    <name type="scientific">Evansella alkalicola</name>
    <dbReference type="NCBI Taxonomy" id="745819"/>
    <lineage>
        <taxon>Bacteria</taxon>
        <taxon>Bacillati</taxon>
        <taxon>Bacillota</taxon>
        <taxon>Bacilli</taxon>
        <taxon>Bacillales</taxon>
        <taxon>Bacillaceae</taxon>
        <taxon>Evansella</taxon>
    </lineage>
</organism>
<evidence type="ECO:0000256" key="3">
    <source>
        <dbReference type="ARBA" id="ARBA00023082"/>
    </source>
</evidence>
<dbReference type="CDD" id="cd06171">
    <property type="entry name" value="Sigma70_r4"/>
    <property type="match status" value="1"/>
</dbReference>
<dbReference type="NCBIfam" id="TIGR02937">
    <property type="entry name" value="sigma70-ECF"/>
    <property type="match status" value="1"/>
</dbReference>
<evidence type="ECO:0000256" key="1">
    <source>
        <dbReference type="ARBA" id="ARBA00010641"/>
    </source>
</evidence>
<dbReference type="Proteomes" id="UP000790580">
    <property type="component" value="Unassembled WGS sequence"/>
</dbReference>
<dbReference type="PANTHER" id="PTHR43133:SF51">
    <property type="entry name" value="RNA POLYMERASE SIGMA FACTOR"/>
    <property type="match status" value="1"/>
</dbReference>
<dbReference type="EMBL" id="JAHQCR010000063">
    <property type="protein sequence ID" value="MBU9722882.1"/>
    <property type="molecule type" value="Genomic_DNA"/>
</dbReference>
<dbReference type="Gene3D" id="1.10.1740.10">
    <property type="match status" value="1"/>
</dbReference>
<keyword evidence="3" id="KW-0731">Sigma factor</keyword>
<keyword evidence="7" id="KW-1185">Reference proteome</keyword>
<sequence length="183" mass="21619">MDTRSQRSQGSRNTPKLTTEFVVEELRNGNMNVIISWLKQREKKIFKIGWSYFSHQGDIEDALHNAIINSYENIHTLKFDQYFETWFIKIFINECRKIYKTNKRTKADDISSYQNIKNEETNEAEKMTLKAALEKLPKETAEYITLKYISGFSHKEIGEMVEKPESTIKSKIHRGLKAIRKYL</sequence>
<dbReference type="Gene3D" id="1.10.10.10">
    <property type="entry name" value="Winged helix-like DNA-binding domain superfamily/Winged helix DNA-binding domain"/>
    <property type="match status" value="1"/>
</dbReference>
<comment type="caution">
    <text evidence="6">The sequence shown here is derived from an EMBL/GenBank/DDBJ whole genome shotgun (WGS) entry which is preliminary data.</text>
</comment>
<keyword evidence="2" id="KW-0805">Transcription regulation</keyword>
<dbReference type="InterPro" id="IPR036388">
    <property type="entry name" value="WH-like_DNA-bd_sf"/>
</dbReference>
<dbReference type="Pfam" id="PF08281">
    <property type="entry name" value="Sigma70_r4_2"/>
    <property type="match status" value="1"/>
</dbReference>
<proteinExistence type="inferred from homology"/>
<evidence type="ECO:0000313" key="7">
    <source>
        <dbReference type="Proteomes" id="UP000790580"/>
    </source>
</evidence>
<reference evidence="6 7" key="1">
    <citation type="submission" date="2021-06" db="EMBL/GenBank/DDBJ databases">
        <title>Bacillus sp. RD4P76, an endophyte from a halophyte.</title>
        <authorList>
            <person name="Sun J.-Q."/>
        </authorList>
    </citation>
    <scope>NUCLEOTIDE SEQUENCE [LARGE SCALE GENOMIC DNA]</scope>
    <source>
        <strain evidence="6 7">JCM 17098</strain>
    </source>
</reference>
<evidence type="ECO:0000256" key="4">
    <source>
        <dbReference type="ARBA" id="ARBA00023163"/>
    </source>
</evidence>
<accession>A0ABS6JWB2</accession>
<gene>
    <name evidence="6" type="ORF">KS407_15805</name>
</gene>
<dbReference type="InterPro" id="IPR013324">
    <property type="entry name" value="RNA_pol_sigma_r3/r4-like"/>
</dbReference>
<dbReference type="PANTHER" id="PTHR43133">
    <property type="entry name" value="RNA POLYMERASE ECF-TYPE SIGMA FACTO"/>
    <property type="match status" value="1"/>
</dbReference>
<protein>
    <submittedName>
        <fullName evidence="6">Sigma-70 family RNA polymerase sigma factor</fullName>
    </submittedName>
</protein>
<evidence type="ECO:0000313" key="6">
    <source>
        <dbReference type="EMBL" id="MBU9722882.1"/>
    </source>
</evidence>
<evidence type="ECO:0000259" key="5">
    <source>
        <dbReference type="Pfam" id="PF08281"/>
    </source>
</evidence>
<evidence type="ECO:0000256" key="2">
    <source>
        <dbReference type="ARBA" id="ARBA00023015"/>
    </source>
</evidence>
<dbReference type="InterPro" id="IPR014284">
    <property type="entry name" value="RNA_pol_sigma-70_dom"/>
</dbReference>
<name>A0ABS6JWB2_9BACI</name>
<keyword evidence="4" id="KW-0804">Transcription</keyword>
<dbReference type="SUPFAM" id="SSF88946">
    <property type="entry name" value="Sigma2 domain of RNA polymerase sigma factors"/>
    <property type="match status" value="1"/>
</dbReference>
<dbReference type="InterPro" id="IPR039425">
    <property type="entry name" value="RNA_pol_sigma-70-like"/>
</dbReference>
<dbReference type="SUPFAM" id="SSF88659">
    <property type="entry name" value="Sigma3 and sigma4 domains of RNA polymerase sigma factors"/>
    <property type="match status" value="1"/>
</dbReference>
<dbReference type="InterPro" id="IPR013325">
    <property type="entry name" value="RNA_pol_sigma_r2"/>
</dbReference>
<feature type="domain" description="RNA polymerase sigma factor 70 region 4 type 2" evidence="5">
    <location>
        <begin position="128"/>
        <end position="179"/>
    </location>
</feature>